<dbReference type="GO" id="GO:0005737">
    <property type="term" value="C:cytoplasm"/>
    <property type="evidence" value="ECO:0007669"/>
    <property type="project" value="UniProtKB-SubCell"/>
</dbReference>
<evidence type="ECO:0000256" key="3">
    <source>
        <dbReference type="ARBA" id="ARBA00022884"/>
    </source>
</evidence>
<dbReference type="PANTHER" id="PTHR12357:SF127">
    <property type="entry name" value="YTH DOMAIN-CONTAINING FAMILY PROTEIN"/>
    <property type="match status" value="1"/>
</dbReference>
<feature type="domain" description="YTH" evidence="6">
    <location>
        <begin position="382"/>
        <end position="523"/>
    </location>
</feature>
<dbReference type="InterPro" id="IPR007275">
    <property type="entry name" value="YTH_domain"/>
</dbReference>
<accession>A0AAE1NAL5</accession>
<keyword evidence="3 4" id="KW-0694">RNA-binding</keyword>
<evidence type="ECO:0000256" key="1">
    <source>
        <dbReference type="ARBA" id="ARBA00004496"/>
    </source>
</evidence>
<organism evidence="7 8">
    <name type="scientific">Acacia crassicarpa</name>
    <name type="common">northern wattle</name>
    <dbReference type="NCBI Taxonomy" id="499986"/>
    <lineage>
        <taxon>Eukaryota</taxon>
        <taxon>Viridiplantae</taxon>
        <taxon>Streptophyta</taxon>
        <taxon>Embryophyta</taxon>
        <taxon>Tracheophyta</taxon>
        <taxon>Spermatophyta</taxon>
        <taxon>Magnoliopsida</taxon>
        <taxon>eudicotyledons</taxon>
        <taxon>Gunneridae</taxon>
        <taxon>Pentapetalae</taxon>
        <taxon>rosids</taxon>
        <taxon>fabids</taxon>
        <taxon>Fabales</taxon>
        <taxon>Fabaceae</taxon>
        <taxon>Caesalpinioideae</taxon>
        <taxon>mimosoid clade</taxon>
        <taxon>Acacieae</taxon>
        <taxon>Acacia</taxon>
    </lineage>
</organism>
<comment type="function">
    <text evidence="4">Specifically recognizes and binds N6-methyladenosine (m6A)-containing RNAs, and regulates mRNA stability. M6A is a modification present at internal sites of mRNAs and some non-coding RNAs and plays a role in mRNA stability and processing.</text>
</comment>
<evidence type="ECO:0000256" key="2">
    <source>
        <dbReference type="ARBA" id="ARBA00022490"/>
    </source>
</evidence>
<dbReference type="GO" id="GO:0061157">
    <property type="term" value="P:mRNA destabilization"/>
    <property type="evidence" value="ECO:0007669"/>
    <property type="project" value="TreeGrafter"/>
</dbReference>
<proteinExistence type="inferred from homology"/>
<evidence type="ECO:0000256" key="5">
    <source>
        <dbReference type="SAM" id="MobiDB-lite"/>
    </source>
</evidence>
<evidence type="ECO:0000256" key="4">
    <source>
        <dbReference type="RuleBase" id="RU369095"/>
    </source>
</evidence>
<feature type="region of interest" description="Disordered" evidence="5">
    <location>
        <begin position="1"/>
        <end position="62"/>
    </location>
</feature>
<sequence length="593" mass="65222">MAAQLQKNADEMKRKKLHADASPAELTSSNLVPSKGASSPSDATSCISSVGEAPSTGKAELDPQHLVTDQGVQYPASGYYGYYYPGYGGSYGDIDNQGYYVGAEAGELQYHVMQADNGSYVYLMPGYQTGYSSYFPVSTTGADQQYVGHMYPHGPIFEQPIASPGYYSAPLSFGDLMPVPYSFDSYPTTQDGSHGNVYSELAGKPSGKPNLSSQSHSGNLAPKPSSHSNLSHPLEVKSSAPLKDVSSGHAKRNQIKSLNKAPVGGAILHSDVIAKGCLPITKFPTYNHGKSGLLYPNNLLNVKSNSKDWVSTENYKWRSKVGGSINVQNHGPRTVNAKGTLMSGGNPAGTLATDGSGNGDKISLVRMDQYNLPDFPTKYDNALFFVIKSYSEDDIHKSIKYNVWASTPNGNKRLDAAYQEAQKLMEEKGSKCPLFLYFSVNASGQFCGVAEMIGRVDFSKSMDFWQQDKWNGYFPVKWHIIKDVPNPQLRHIILENNDNKPVTNSRDTQEVYYHQGIEMLSIFKNFVARTSILDDFEFYESRQKVMQEKKIRHHMPISNAQEMDQLATSLGSVDISTEKNTEEPKAVEQVIAD</sequence>
<evidence type="ECO:0000313" key="7">
    <source>
        <dbReference type="EMBL" id="KAK4285607.1"/>
    </source>
</evidence>
<name>A0AAE1NAL5_9FABA</name>
<dbReference type="Pfam" id="PF04146">
    <property type="entry name" value="YTH"/>
    <property type="match status" value="1"/>
</dbReference>
<dbReference type="EMBL" id="JAWXYG010000001">
    <property type="protein sequence ID" value="KAK4285607.1"/>
    <property type="molecule type" value="Genomic_DNA"/>
</dbReference>
<comment type="similarity">
    <text evidence="4">Belongs to the YTHDF family.</text>
</comment>
<dbReference type="GO" id="GO:0003729">
    <property type="term" value="F:mRNA binding"/>
    <property type="evidence" value="ECO:0007669"/>
    <property type="project" value="UniProtKB-UniRule"/>
</dbReference>
<dbReference type="CDD" id="cd21134">
    <property type="entry name" value="YTH"/>
    <property type="match status" value="1"/>
</dbReference>
<keyword evidence="8" id="KW-1185">Reference proteome</keyword>
<feature type="compositionally biased region" description="Polar residues" evidence="5">
    <location>
        <begin position="209"/>
        <end position="218"/>
    </location>
</feature>
<reference evidence="7" key="1">
    <citation type="submission" date="2023-10" db="EMBL/GenBank/DDBJ databases">
        <title>Chromosome-level genome of the transformable northern wattle, Acacia crassicarpa.</title>
        <authorList>
            <person name="Massaro I."/>
            <person name="Sinha N.R."/>
            <person name="Poethig S."/>
            <person name="Leichty A.R."/>
        </authorList>
    </citation>
    <scope>NUCLEOTIDE SEQUENCE</scope>
    <source>
        <strain evidence="7">Acra3RX</strain>
        <tissue evidence="7">Leaf</tissue>
    </source>
</reference>
<dbReference type="PANTHER" id="PTHR12357">
    <property type="entry name" value="YTH YT521-B HOMOLOGY DOMAIN-CONTAINING"/>
    <property type="match status" value="1"/>
</dbReference>
<dbReference type="InterPro" id="IPR045168">
    <property type="entry name" value="YTH_prot"/>
</dbReference>
<feature type="region of interest" description="Disordered" evidence="5">
    <location>
        <begin position="192"/>
        <end position="234"/>
    </location>
</feature>
<dbReference type="Gene3D" id="3.10.590.10">
    <property type="entry name" value="ph1033 like domains"/>
    <property type="match status" value="1"/>
</dbReference>
<dbReference type="FunFam" id="3.10.590.10:FF:000001">
    <property type="entry name" value="YTH domain family 1, isoform CRA_a"/>
    <property type="match status" value="1"/>
</dbReference>
<dbReference type="AlphaFoldDB" id="A0AAE1NAL5"/>
<dbReference type="PROSITE" id="PS50882">
    <property type="entry name" value="YTH"/>
    <property type="match status" value="1"/>
</dbReference>
<dbReference type="Proteomes" id="UP001293593">
    <property type="component" value="Unassembled WGS sequence"/>
</dbReference>
<comment type="subcellular location">
    <subcellularLocation>
        <location evidence="1">Cytoplasm</location>
    </subcellularLocation>
</comment>
<dbReference type="GO" id="GO:1990247">
    <property type="term" value="F:N6-methyladenosine-containing RNA reader activity"/>
    <property type="evidence" value="ECO:0007669"/>
    <property type="project" value="UniProtKB-UniRule"/>
</dbReference>
<protein>
    <recommendedName>
        <fullName evidence="4">YTH domain-containing family protein</fullName>
    </recommendedName>
</protein>
<feature type="compositionally biased region" description="Polar residues" evidence="5">
    <location>
        <begin position="25"/>
        <end position="48"/>
    </location>
</feature>
<keyword evidence="2" id="KW-0963">Cytoplasm</keyword>
<comment type="caution">
    <text evidence="7">The sequence shown here is derived from an EMBL/GenBank/DDBJ whole genome shotgun (WGS) entry which is preliminary data.</text>
</comment>
<evidence type="ECO:0000259" key="6">
    <source>
        <dbReference type="PROSITE" id="PS50882"/>
    </source>
</evidence>
<gene>
    <name evidence="7" type="ORF">QN277_002283</name>
</gene>
<evidence type="ECO:0000313" key="8">
    <source>
        <dbReference type="Proteomes" id="UP001293593"/>
    </source>
</evidence>